<dbReference type="RefSeq" id="WP_116070114.1">
    <property type="nucleotide sequence ID" value="NZ_BONB01000004.1"/>
</dbReference>
<dbReference type="GO" id="GO:1904680">
    <property type="term" value="F:peptide transmembrane transporter activity"/>
    <property type="evidence" value="ECO:0007669"/>
    <property type="project" value="TreeGrafter"/>
</dbReference>
<dbReference type="CDD" id="cd00995">
    <property type="entry name" value="PBP2_NikA_DppA_OppA_like"/>
    <property type="match status" value="1"/>
</dbReference>
<sequence length="505" mass="54728">MTTTVRIARTTEVTTFDPVRYNDRGTGEVLNRMFSHLLVTDSAGGYGYGSLVAEAVETRLGDRVRHSLRLRDDARWHDGRPVTAHDVAFTIRRVLDPALDSPRRPEVLTIGADLTVRCPTARVVELEFVPEGHAGLRALAWLPVLPEHHYGAGGGDPFAVAPLGSGEFRFATRDPADGTIELVANRDHWAPPRLDGARWRRYRDAGAAVDAVLAGAEDIATAVTPAAARSVAGHPGVRVHTSSDGSCVYLGYQTATPVLREPALRTALSMAIDRRKLVAETIAGQGRPATTIIHPDSRWHCGDVFEHRYDPMAAADRLGRLGWRLDGTAVRRDGAGRPLTLSLLTVAGDEVKLAAAELIASQLADVGVRVRVDALPIGELLREHVYPGRFEAVLLALNPGPSPSFLRGFYHSGENGATNRFRYADPAVDRMLDALPPLDDEAAAVEPVRAVQRAVALGVPHTPLFHPDVVDVASAALRMPPLTGLYTNRFTDLHRWAHQTPAPAR</sequence>
<dbReference type="OrthoDB" id="9046151at2"/>
<comment type="similarity">
    <text evidence="1">Belongs to the bacterial solute-binding protein 5 family.</text>
</comment>
<dbReference type="EMBL" id="QUMQ01000001">
    <property type="protein sequence ID" value="REF98880.1"/>
    <property type="molecule type" value="Genomic_DNA"/>
</dbReference>
<organism evidence="5 6">
    <name type="scientific">Asanoa ferruginea</name>
    <dbReference type="NCBI Taxonomy" id="53367"/>
    <lineage>
        <taxon>Bacteria</taxon>
        <taxon>Bacillati</taxon>
        <taxon>Actinomycetota</taxon>
        <taxon>Actinomycetes</taxon>
        <taxon>Micromonosporales</taxon>
        <taxon>Micromonosporaceae</taxon>
        <taxon>Asanoa</taxon>
    </lineage>
</organism>
<evidence type="ECO:0000313" key="6">
    <source>
        <dbReference type="Proteomes" id="UP000256913"/>
    </source>
</evidence>
<dbReference type="Gene3D" id="3.10.105.10">
    <property type="entry name" value="Dipeptide-binding Protein, Domain 3"/>
    <property type="match status" value="1"/>
</dbReference>
<name>A0A3D9ZYH8_9ACTN</name>
<dbReference type="Proteomes" id="UP000256913">
    <property type="component" value="Unassembled WGS sequence"/>
</dbReference>
<accession>A0A3D9ZYH8</accession>
<reference evidence="5 6" key="1">
    <citation type="submission" date="2018-08" db="EMBL/GenBank/DDBJ databases">
        <title>Sequencing the genomes of 1000 actinobacteria strains.</title>
        <authorList>
            <person name="Klenk H.-P."/>
        </authorList>
    </citation>
    <scope>NUCLEOTIDE SEQUENCE [LARGE SCALE GENOMIC DNA]</scope>
    <source>
        <strain evidence="5 6">DSM 44099</strain>
    </source>
</reference>
<dbReference type="InterPro" id="IPR030678">
    <property type="entry name" value="Peptide/Ni-bd"/>
</dbReference>
<dbReference type="Gene3D" id="3.40.190.10">
    <property type="entry name" value="Periplasmic binding protein-like II"/>
    <property type="match status" value="1"/>
</dbReference>
<dbReference type="GO" id="GO:0043190">
    <property type="term" value="C:ATP-binding cassette (ABC) transporter complex"/>
    <property type="evidence" value="ECO:0007669"/>
    <property type="project" value="InterPro"/>
</dbReference>
<dbReference type="GO" id="GO:0015833">
    <property type="term" value="P:peptide transport"/>
    <property type="evidence" value="ECO:0007669"/>
    <property type="project" value="TreeGrafter"/>
</dbReference>
<dbReference type="GO" id="GO:0042597">
    <property type="term" value="C:periplasmic space"/>
    <property type="evidence" value="ECO:0007669"/>
    <property type="project" value="UniProtKB-ARBA"/>
</dbReference>
<comment type="caution">
    <text evidence="5">The sequence shown here is derived from an EMBL/GenBank/DDBJ whole genome shotgun (WGS) entry which is preliminary data.</text>
</comment>
<keyword evidence="6" id="KW-1185">Reference proteome</keyword>
<evidence type="ECO:0000256" key="3">
    <source>
        <dbReference type="ARBA" id="ARBA00022729"/>
    </source>
</evidence>
<evidence type="ECO:0000256" key="1">
    <source>
        <dbReference type="ARBA" id="ARBA00005695"/>
    </source>
</evidence>
<evidence type="ECO:0000313" key="5">
    <source>
        <dbReference type="EMBL" id="REF98880.1"/>
    </source>
</evidence>
<dbReference type="InterPro" id="IPR000914">
    <property type="entry name" value="SBP_5_dom"/>
</dbReference>
<gene>
    <name evidence="5" type="ORF">DFJ67_4905</name>
</gene>
<dbReference type="Pfam" id="PF00496">
    <property type="entry name" value="SBP_bac_5"/>
    <property type="match status" value="1"/>
</dbReference>
<dbReference type="PANTHER" id="PTHR30290">
    <property type="entry name" value="PERIPLASMIC BINDING COMPONENT OF ABC TRANSPORTER"/>
    <property type="match status" value="1"/>
</dbReference>
<dbReference type="InterPro" id="IPR039424">
    <property type="entry name" value="SBP_5"/>
</dbReference>
<proteinExistence type="inferred from homology"/>
<evidence type="ECO:0000259" key="4">
    <source>
        <dbReference type="Pfam" id="PF00496"/>
    </source>
</evidence>
<evidence type="ECO:0000256" key="2">
    <source>
        <dbReference type="ARBA" id="ARBA00022448"/>
    </source>
</evidence>
<feature type="domain" description="Solute-binding protein family 5" evidence="4">
    <location>
        <begin position="68"/>
        <end position="415"/>
    </location>
</feature>
<keyword evidence="3" id="KW-0732">Signal</keyword>
<dbReference type="SUPFAM" id="SSF53850">
    <property type="entry name" value="Periplasmic binding protein-like II"/>
    <property type="match status" value="1"/>
</dbReference>
<protein>
    <submittedName>
        <fullName evidence="5">ABC-type transport system substrate-binding protein</fullName>
    </submittedName>
</protein>
<dbReference type="PIRSF" id="PIRSF002741">
    <property type="entry name" value="MppA"/>
    <property type="match status" value="1"/>
</dbReference>
<keyword evidence="2" id="KW-0813">Transport</keyword>
<dbReference type="AlphaFoldDB" id="A0A3D9ZYH8"/>
<dbReference type="PANTHER" id="PTHR30290:SF9">
    <property type="entry name" value="OLIGOPEPTIDE-BINDING PROTEIN APPA"/>
    <property type="match status" value="1"/>
</dbReference>